<keyword evidence="1 6" id="KW-0597">Phosphoprotein</keyword>
<keyword evidence="3" id="KW-0805">Transcription regulation</keyword>
<dbReference type="PROSITE" id="PS50110">
    <property type="entry name" value="RESPONSE_REGULATORY"/>
    <property type="match status" value="1"/>
</dbReference>
<accession>A0A1G2C811</accession>
<organism evidence="8 9">
    <name type="scientific">Candidatus Liptonbacteria bacterium GWC1_60_9</name>
    <dbReference type="NCBI Taxonomy" id="1798645"/>
    <lineage>
        <taxon>Bacteria</taxon>
        <taxon>Candidatus Liptoniibacteriota</taxon>
    </lineage>
</organism>
<dbReference type="AlphaFoldDB" id="A0A1G2C811"/>
<dbReference type="InterPro" id="IPR050595">
    <property type="entry name" value="Bact_response_regulator"/>
</dbReference>
<dbReference type="InterPro" id="IPR001789">
    <property type="entry name" value="Sig_transdc_resp-reg_receiver"/>
</dbReference>
<evidence type="ECO:0000256" key="1">
    <source>
        <dbReference type="ARBA" id="ARBA00022553"/>
    </source>
</evidence>
<dbReference type="Pfam" id="PF00072">
    <property type="entry name" value="Response_reg"/>
    <property type="match status" value="1"/>
</dbReference>
<protein>
    <recommendedName>
        <fullName evidence="7">Response regulatory domain-containing protein</fullName>
    </recommendedName>
</protein>
<dbReference type="Proteomes" id="UP000176349">
    <property type="component" value="Unassembled WGS sequence"/>
</dbReference>
<dbReference type="SUPFAM" id="SSF52172">
    <property type="entry name" value="CheY-like"/>
    <property type="match status" value="1"/>
</dbReference>
<dbReference type="GO" id="GO:0000160">
    <property type="term" value="P:phosphorelay signal transduction system"/>
    <property type="evidence" value="ECO:0007669"/>
    <property type="project" value="UniProtKB-KW"/>
</dbReference>
<sequence length="127" mass="14357">MDLKKRILIVEDEKPLLRVLTDELVAHGFDVIAALDGEEGLALALKEHPDLVLLDIILPKMDGMTMLKRLREDVWGKTVPVILLTNVVPDERTMRGVIEDKVAYYLVKTEWKIGDVTQKIKDALGLK</sequence>
<keyword evidence="5" id="KW-0804">Transcription</keyword>
<evidence type="ECO:0000256" key="2">
    <source>
        <dbReference type="ARBA" id="ARBA00023012"/>
    </source>
</evidence>
<dbReference type="PANTHER" id="PTHR44591:SF3">
    <property type="entry name" value="RESPONSE REGULATORY DOMAIN-CONTAINING PROTEIN"/>
    <property type="match status" value="1"/>
</dbReference>
<evidence type="ECO:0000256" key="3">
    <source>
        <dbReference type="ARBA" id="ARBA00023015"/>
    </source>
</evidence>
<keyword evidence="4" id="KW-0238">DNA-binding</keyword>
<evidence type="ECO:0000313" key="8">
    <source>
        <dbReference type="EMBL" id="OGY97528.1"/>
    </source>
</evidence>
<evidence type="ECO:0000259" key="7">
    <source>
        <dbReference type="PROSITE" id="PS50110"/>
    </source>
</evidence>
<dbReference type="Gene3D" id="3.40.50.2300">
    <property type="match status" value="1"/>
</dbReference>
<reference evidence="8 9" key="1">
    <citation type="journal article" date="2016" name="Nat. Commun.">
        <title>Thousands of microbial genomes shed light on interconnected biogeochemical processes in an aquifer system.</title>
        <authorList>
            <person name="Anantharaman K."/>
            <person name="Brown C.T."/>
            <person name="Hug L.A."/>
            <person name="Sharon I."/>
            <person name="Castelle C.J."/>
            <person name="Probst A.J."/>
            <person name="Thomas B.C."/>
            <person name="Singh A."/>
            <person name="Wilkins M.J."/>
            <person name="Karaoz U."/>
            <person name="Brodie E.L."/>
            <person name="Williams K.H."/>
            <person name="Hubbard S.S."/>
            <person name="Banfield J.F."/>
        </authorList>
    </citation>
    <scope>NUCLEOTIDE SEQUENCE [LARGE SCALE GENOMIC DNA]</scope>
</reference>
<evidence type="ECO:0000256" key="5">
    <source>
        <dbReference type="ARBA" id="ARBA00023163"/>
    </source>
</evidence>
<evidence type="ECO:0000313" key="9">
    <source>
        <dbReference type="Proteomes" id="UP000176349"/>
    </source>
</evidence>
<dbReference type="InterPro" id="IPR011006">
    <property type="entry name" value="CheY-like_superfamily"/>
</dbReference>
<name>A0A1G2C811_9BACT</name>
<feature type="domain" description="Response regulatory" evidence="7">
    <location>
        <begin position="6"/>
        <end position="124"/>
    </location>
</feature>
<gene>
    <name evidence="8" type="ORF">A2128_02090</name>
</gene>
<feature type="modified residue" description="4-aspartylphosphate" evidence="6">
    <location>
        <position position="55"/>
    </location>
</feature>
<comment type="caution">
    <text evidence="8">The sequence shown here is derived from an EMBL/GenBank/DDBJ whole genome shotgun (WGS) entry which is preliminary data.</text>
</comment>
<dbReference type="PANTHER" id="PTHR44591">
    <property type="entry name" value="STRESS RESPONSE REGULATOR PROTEIN 1"/>
    <property type="match status" value="1"/>
</dbReference>
<dbReference type="GO" id="GO:0003677">
    <property type="term" value="F:DNA binding"/>
    <property type="evidence" value="ECO:0007669"/>
    <property type="project" value="UniProtKB-KW"/>
</dbReference>
<dbReference type="CDD" id="cd17574">
    <property type="entry name" value="REC_OmpR"/>
    <property type="match status" value="1"/>
</dbReference>
<keyword evidence="2" id="KW-0902">Two-component regulatory system</keyword>
<dbReference type="EMBL" id="MHKV01000007">
    <property type="protein sequence ID" value="OGY97528.1"/>
    <property type="molecule type" value="Genomic_DNA"/>
</dbReference>
<dbReference type="FunFam" id="3.40.50.2300:FF:000001">
    <property type="entry name" value="DNA-binding response regulator PhoB"/>
    <property type="match status" value="1"/>
</dbReference>
<dbReference type="SMART" id="SM00448">
    <property type="entry name" value="REC"/>
    <property type="match status" value="1"/>
</dbReference>
<evidence type="ECO:0000256" key="6">
    <source>
        <dbReference type="PROSITE-ProRule" id="PRU00169"/>
    </source>
</evidence>
<proteinExistence type="predicted"/>
<evidence type="ECO:0000256" key="4">
    <source>
        <dbReference type="ARBA" id="ARBA00023125"/>
    </source>
</evidence>